<evidence type="ECO:0000259" key="1">
    <source>
        <dbReference type="Pfam" id="PF00565"/>
    </source>
</evidence>
<name>X1TCH7_9ZZZZ</name>
<dbReference type="EMBL" id="BARW01014603">
    <property type="protein sequence ID" value="GAI77749.1"/>
    <property type="molecule type" value="Genomic_DNA"/>
</dbReference>
<accession>X1TCH7</accession>
<dbReference type="InterPro" id="IPR016071">
    <property type="entry name" value="Staphylococal_nuclease_OB-fold"/>
</dbReference>
<evidence type="ECO:0000313" key="2">
    <source>
        <dbReference type="EMBL" id="GAI77749.1"/>
    </source>
</evidence>
<dbReference type="GO" id="GO:0003676">
    <property type="term" value="F:nucleic acid binding"/>
    <property type="evidence" value="ECO:0007669"/>
    <property type="project" value="InterPro"/>
</dbReference>
<dbReference type="PROSITE" id="PS01284">
    <property type="entry name" value="TNASE_2"/>
    <property type="match status" value="1"/>
</dbReference>
<gene>
    <name evidence="2" type="ORF">S12H4_25846</name>
</gene>
<dbReference type="Gene3D" id="2.40.50.90">
    <property type="match status" value="1"/>
</dbReference>
<sequence>MNTKDKYGRTLAYVYLEDGTFLNAEVVKQGYGLAYRYFFFKYFDEFKQYETEARE</sequence>
<reference evidence="2" key="1">
    <citation type="journal article" date="2014" name="Front. Microbiol.">
        <title>High frequency of phylogenetically diverse reductive dehalogenase-homologous genes in deep subseafloor sedimentary metagenomes.</title>
        <authorList>
            <person name="Kawai M."/>
            <person name="Futagami T."/>
            <person name="Toyoda A."/>
            <person name="Takaki Y."/>
            <person name="Nishi S."/>
            <person name="Hori S."/>
            <person name="Arai W."/>
            <person name="Tsubouchi T."/>
            <person name="Morono Y."/>
            <person name="Uchiyama I."/>
            <person name="Ito T."/>
            <person name="Fujiyama A."/>
            <person name="Inagaki F."/>
            <person name="Takami H."/>
        </authorList>
    </citation>
    <scope>NUCLEOTIDE SEQUENCE</scope>
    <source>
        <strain evidence="2">Expedition CK06-06</strain>
    </source>
</reference>
<dbReference type="InterPro" id="IPR002071">
    <property type="entry name" value="Thermonucl_AS"/>
</dbReference>
<dbReference type="AlphaFoldDB" id="X1TCH7"/>
<protein>
    <recommendedName>
        <fullName evidence="1">TNase-like domain-containing protein</fullName>
    </recommendedName>
</protein>
<feature type="domain" description="TNase-like" evidence="1">
    <location>
        <begin position="3"/>
        <end position="55"/>
    </location>
</feature>
<comment type="caution">
    <text evidence="2">The sequence shown here is derived from an EMBL/GenBank/DDBJ whole genome shotgun (WGS) entry which is preliminary data.</text>
</comment>
<organism evidence="2">
    <name type="scientific">marine sediment metagenome</name>
    <dbReference type="NCBI Taxonomy" id="412755"/>
    <lineage>
        <taxon>unclassified sequences</taxon>
        <taxon>metagenomes</taxon>
        <taxon>ecological metagenomes</taxon>
    </lineage>
</organism>
<feature type="non-terminal residue" evidence="2">
    <location>
        <position position="55"/>
    </location>
</feature>
<dbReference type="SUPFAM" id="SSF50199">
    <property type="entry name" value="Staphylococcal nuclease"/>
    <property type="match status" value="1"/>
</dbReference>
<dbReference type="Pfam" id="PF00565">
    <property type="entry name" value="SNase"/>
    <property type="match status" value="1"/>
</dbReference>
<dbReference type="GO" id="GO:0004518">
    <property type="term" value="F:nuclease activity"/>
    <property type="evidence" value="ECO:0007669"/>
    <property type="project" value="InterPro"/>
</dbReference>
<proteinExistence type="predicted"/>
<dbReference type="InterPro" id="IPR035437">
    <property type="entry name" value="SNase_OB-fold_sf"/>
</dbReference>